<reference evidence="2" key="1">
    <citation type="submission" date="2020-05" db="EMBL/GenBank/DDBJ databases">
        <title>Frigoriglobus tundricola gen. nov., sp. nov., a psychrotolerant cellulolytic planctomycete of the family Gemmataceae with two divergent copies of 16S rRNA gene.</title>
        <authorList>
            <person name="Kulichevskaya I.S."/>
            <person name="Ivanova A.A."/>
            <person name="Naumoff D.G."/>
            <person name="Beletsky A.V."/>
            <person name="Rijpstra W.I.C."/>
            <person name="Sinninghe Damste J.S."/>
            <person name="Mardanov A.V."/>
            <person name="Ravin N.V."/>
            <person name="Dedysh S.N."/>
        </authorList>
    </citation>
    <scope>NUCLEOTIDE SEQUENCE [LARGE SCALE GENOMIC DNA]</scope>
    <source>
        <strain evidence="2">PL17</strain>
    </source>
</reference>
<dbReference type="Proteomes" id="UP000503447">
    <property type="component" value="Chromosome"/>
</dbReference>
<dbReference type="RefSeq" id="WP_171469405.1">
    <property type="nucleotide sequence ID" value="NZ_CP053452.2"/>
</dbReference>
<evidence type="ECO:0000313" key="1">
    <source>
        <dbReference type="EMBL" id="QJW93146.1"/>
    </source>
</evidence>
<evidence type="ECO:0000313" key="2">
    <source>
        <dbReference type="Proteomes" id="UP000503447"/>
    </source>
</evidence>
<sequence>MANTVPVDELHLTLHIPDDTPEETAEVIRRTLAGDDFMERLRRAVQTALRAFPELNGVSGSLTR</sequence>
<name>A0A6M5YIP7_9BACT</name>
<dbReference type="AlphaFoldDB" id="A0A6M5YIP7"/>
<protein>
    <submittedName>
        <fullName evidence="1">Uncharacterized protein</fullName>
    </submittedName>
</protein>
<keyword evidence="2" id="KW-1185">Reference proteome</keyword>
<organism evidence="1 2">
    <name type="scientific">Frigoriglobus tundricola</name>
    <dbReference type="NCBI Taxonomy" id="2774151"/>
    <lineage>
        <taxon>Bacteria</taxon>
        <taxon>Pseudomonadati</taxon>
        <taxon>Planctomycetota</taxon>
        <taxon>Planctomycetia</taxon>
        <taxon>Gemmatales</taxon>
        <taxon>Gemmataceae</taxon>
        <taxon>Frigoriglobus</taxon>
    </lineage>
</organism>
<proteinExistence type="predicted"/>
<gene>
    <name evidence="1" type="ORF">FTUN_0651</name>
</gene>
<dbReference type="EMBL" id="CP053452">
    <property type="protein sequence ID" value="QJW93146.1"/>
    <property type="molecule type" value="Genomic_DNA"/>
</dbReference>
<accession>A0A6M5YIP7</accession>
<dbReference type="KEGG" id="ftj:FTUN_0651"/>